<evidence type="ECO:0000256" key="1">
    <source>
        <dbReference type="ARBA" id="ARBA00010088"/>
    </source>
</evidence>
<dbReference type="GO" id="GO:0097176">
    <property type="term" value="P:epoxide metabolic process"/>
    <property type="evidence" value="ECO:0007669"/>
    <property type="project" value="TreeGrafter"/>
</dbReference>
<accession>A0A916ZYZ0</accession>
<evidence type="ECO:0000256" key="4">
    <source>
        <dbReference type="PIRSR" id="PIRSR001112-1"/>
    </source>
</evidence>
<evidence type="ECO:0000313" key="6">
    <source>
        <dbReference type="EMBL" id="GGE19511.1"/>
    </source>
</evidence>
<dbReference type="GO" id="GO:0004301">
    <property type="term" value="F:epoxide hydrolase activity"/>
    <property type="evidence" value="ECO:0007669"/>
    <property type="project" value="TreeGrafter"/>
</dbReference>
<evidence type="ECO:0000313" key="7">
    <source>
        <dbReference type="Proteomes" id="UP000635071"/>
    </source>
</evidence>
<feature type="active site" description="Proton acceptor" evidence="4">
    <location>
        <position position="355"/>
    </location>
</feature>
<keyword evidence="2" id="KW-0058">Aromatic hydrocarbons catabolism</keyword>
<dbReference type="EMBL" id="BMJM01000012">
    <property type="protein sequence ID" value="GGE19511.1"/>
    <property type="molecule type" value="Genomic_DNA"/>
</dbReference>
<comment type="caution">
    <text evidence="6">The sequence shown here is derived from an EMBL/GenBank/DDBJ whole genome shotgun (WGS) entry which is preliminary data.</text>
</comment>
<dbReference type="RefSeq" id="WP_188763727.1">
    <property type="nucleotide sequence ID" value="NZ_BMJM01000012.1"/>
</dbReference>
<feature type="active site" description="Proton donor" evidence="4">
    <location>
        <position position="299"/>
    </location>
</feature>
<keyword evidence="7" id="KW-1185">Reference proteome</keyword>
<dbReference type="AlphaFoldDB" id="A0A916ZYZ0"/>
<reference evidence="6" key="1">
    <citation type="journal article" date="2014" name="Int. J. Syst. Evol. Microbiol.">
        <title>Complete genome sequence of Corynebacterium casei LMG S-19264T (=DSM 44701T), isolated from a smear-ripened cheese.</title>
        <authorList>
            <consortium name="US DOE Joint Genome Institute (JGI-PGF)"/>
            <person name="Walter F."/>
            <person name="Albersmeier A."/>
            <person name="Kalinowski J."/>
            <person name="Ruckert C."/>
        </authorList>
    </citation>
    <scope>NUCLEOTIDE SEQUENCE</scope>
    <source>
        <strain evidence="6">CGMCC 1.15519</strain>
    </source>
</reference>
<gene>
    <name evidence="6" type="ORF">GCM10011529_27590</name>
</gene>
<evidence type="ECO:0000256" key="3">
    <source>
        <dbReference type="ARBA" id="ARBA00022801"/>
    </source>
</evidence>
<dbReference type="Pfam" id="PF06441">
    <property type="entry name" value="EHN"/>
    <property type="match status" value="1"/>
</dbReference>
<name>A0A916ZYZ0_9SPHN</name>
<dbReference type="Proteomes" id="UP000635071">
    <property type="component" value="Unassembled WGS sequence"/>
</dbReference>
<evidence type="ECO:0000256" key="2">
    <source>
        <dbReference type="ARBA" id="ARBA00022797"/>
    </source>
</evidence>
<dbReference type="InterPro" id="IPR000639">
    <property type="entry name" value="Epox_hydrolase-like"/>
</dbReference>
<sequence length="376" mass="41946">MTITPFEIPVNALEMALVRSRVGAFRFFEEPEDAGWKHGANRDYMERLRTYWLEEYDWPAAVAGLNRHPQMRVEVEDGFSLHAIHRRSTRADARPLLISHGWPGSIVEFDAIIERLAEPEDAAMPAFHVVAPSLPGYGWSDRPKNPLGPRAVAGLYDRLMARLGYDRFVYQGGDWGSVIGGWMGLDSKRVEAVHLNGFGLRPGNMAPETPEQGAWLQKALATRDAETAYLQLQGTKPQSLGFAMMDSPMGVAAWFSEKFSGWSDVSAGVGDPPYPMDTMLTNIMIYLTTRSFLTATWLYRGMFLEGGFSIPDGRRIEVPVGVASFPHDLLAFPPRAVVERGYNIVHWTDMPRGGHFASLEEPELFLGDLRAFVAAL</sequence>
<feature type="active site" description="Nucleophile" evidence="4">
    <location>
        <position position="174"/>
    </location>
</feature>
<dbReference type="PANTHER" id="PTHR21661">
    <property type="entry name" value="EPOXIDE HYDROLASE 1-RELATED"/>
    <property type="match status" value="1"/>
</dbReference>
<dbReference type="PIRSF" id="PIRSF001112">
    <property type="entry name" value="Epoxide_hydrolase"/>
    <property type="match status" value="1"/>
</dbReference>
<dbReference type="InterPro" id="IPR016292">
    <property type="entry name" value="Epoxide_hydrolase"/>
</dbReference>
<dbReference type="InterPro" id="IPR029058">
    <property type="entry name" value="AB_hydrolase_fold"/>
</dbReference>
<dbReference type="PANTHER" id="PTHR21661:SF35">
    <property type="entry name" value="EPOXIDE HYDROLASE"/>
    <property type="match status" value="1"/>
</dbReference>
<proteinExistence type="inferred from homology"/>
<feature type="domain" description="Epoxide hydrolase N-terminal" evidence="5">
    <location>
        <begin position="3"/>
        <end position="109"/>
    </location>
</feature>
<dbReference type="InterPro" id="IPR010497">
    <property type="entry name" value="Epoxide_hydro_N"/>
</dbReference>
<keyword evidence="3 6" id="KW-0378">Hydrolase</keyword>
<evidence type="ECO:0000259" key="5">
    <source>
        <dbReference type="Pfam" id="PF06441"/>
    </source>
</evidence>
<organism evidence="6 7">
    <name type="scientific">Sandarakinorhabdus glacialis</name>
    <dbReference type="NCBI Taxonomy" id="1614636"/>
    <lineage>
        <taxon>Bacteria</taxon>
        <taxon>Pseudomonadati</taxon>
        <taxon>Pseudomonadota</taxon>
        <taxon>Alphaproteobacteria</taxon>
        <taxon>Sphingomonadales</taxon>
        <taxon>Sphingosinicellaceae</taxon>
        <taxon>Sandarakinorhabdus</taxon>
    </lineage>
</organism>
<dbReference type="PRINTS" id="PR00412">
    <property type="entry name" value="EPOXHYDRLASE"/>
</dbReference>
<dbReference type="Gene3D" id="3.40.50.1820">
    <property type="entry name" value="alpha/beta hydrolase"/>
    <property type="match status" value="1"/>
</dbReference>
<reference evidence="6" key="2">
    <citation type="submission" date="2020-09" db="EMBL/GenBank/DDBJ databases">
        <authorList>
            <person name="Sun Q."/>
            <person name="Zhou Y."/>
        </authorList>
    </citation>
    <scope>NUCLEOTIDE SEQUENCE</scope>
    <source>
        <strain evidence="6">CGMCC 1.15519</strain>
    </source>
</reference>
<comment type="similarity">
    <text evidence="1">Belongs to the peptidase S33 family.</text>
</comment>
<protein>
    <submittedName>
        <fullName evidence="6">Epoxide hydrolase</fullName>
    </submittedName>
</protein>
<dbReference type="SUPFAM" id="SSF53474">
    <property type="entry name" value="alpha/beta-Hydrolases"/>
    <property type="match status" value="1"/>
</dbReference>